<dbReference type="PANTHER" id="PTHR12546">
    <property type="entry name" value="FER-1-LIKE"/>
    <property type="match status" value="1"/>
</dbReference>
<evidence type="ECO:0000256" key="3">
    <source>
        <dbReference type="ARBA" id="ARBA00022737"/>
    </source>
</evidence>
<evidence type="ECO:0000256" key="6">
    <source>
        <dbReference type="SAM" id="Coils"/>
    </source>
</evidence>
<dbReference type="InterPro" id="IPR037721">
    <property type="entry name" value="Ferlin"/>
</dbReference>
<dbReference type="WBParaSite" id="TTAC_0000272201-mRNA-1">
    <property type="protein sequence ID" value="TTAC_0000272201-mRNA-1"/>
    <property type="gene ID" value="TTAC_0000272201"/>
</dbReference>
<dbReference type="STRING" id="6205.A0A0R3WPN2"/>
<proteinExistence type="predicted"/>
<feature type="domain" description="Peroxin/Ferlin" evidence="7">
    <location>
        <begin position="351"/>
        <end position="410"/>
    </location>
</feature>
<keyword evidence="3" id="KW-0677">Repeat</keyword>
<reference evidence="12" key="1">
    <citation type="submission" date="2017-02" db="UniProtKB">
        <authorList>
            <consortium name="WormBaseParasite"/>
        </authorList>
    </citation>
    <scope>IDENTIFICATION</scope>
</reference>
<evidence type="ECO:0000259" key="8">
    <source>
        <dbReference type="SMART" id="SM01200"/>
    </source>
</evidence>
<evidence type="ECO:0000259" key="9">
    <source>
        <dbReference type="SMART" id="SM01201"/>
    </source>
</evidence>
<dbReference type="GO" id="GO:0061025">
    <property type="term" value="P:membrane fusion"/>
    <property type="evidence" value="ECO:0007669"/>
    <property type="project" value="TreeGrafter"/>
</dbReference>
<dbReference type="SMART" id="SM00693">
    <property type="entry name" value="DysFN"/>
    <property type="match status" value="2"/>
</dbReference>
<evidence type="ECO:0000313" key="10">
    <source>
        <dbReference type="EMBL" id="VDM20949.1"/>
    </source>
</evidence>
<dbReference type="SMART" id="SM01201">
    <property type="entry name" value="FerB"/>
    <property type="match status" value="1"/>
</dbReference>
<name>A0A0R3WPN2_HYDTA</name>
<dbReference type="AlphaFoldDB" id="A0A0R3WPN2"/>
<organism evidence="12">
    <name type="scientific">Hydatigena taeniaeformis</name>
    <name type="common">Feline tapeworm</name>
    <name type="synonym">Taenia taeniaeformis</name>
    <dbReference type="NCBI Taxonomy" id="6205"/>
    <lineage>
        <taxon>Eukaryota</taxon>
        <taxon>Metazoa</taxon>
        <taxon>Spiralia</taxon>
        <taxon>Lophotrochozoa</taxon>
        <taxon>Platyhelminthes</taxon>
        <taxon>Cestoda</taxon>
        <taxon>Eucestoda</taxon>
        <taxon>Cyclophyllidea</taxon>
        <taxon>Taeniidae</taxon>
        <taxon>Hydatigera</taxon>
    </lineage>
</organism>
<evidence type="ECO:0000313" key="11">
    <source>
        <dbReference type="Proteomes" id="UP000274429"/>
    </source>
</evidence>
<dbReference type="InterPro" id="IPR006614">
    <property type="entry name" value="Peroxin/Ferlin"/>
</dbReference>
<dbReference type="GO" id="GO:0007009">
    <property type="term" value="P:plasma membrane organization"/>
    <property type="evidence" value="ECO:0007669"/>
    <property type="project" value="TreeGrafter"/>
</dbReference>
<evidence type="ECO:0000256" key="1">
    <source>
        <dbReference type="ARBA" id="ARBA00004370"/>
    </source>
</evidence>
<keyword evidence="5" id="KW-0472">Membrane</keyword>
<dbReference type="InterPro" id="IPR012561">
    <property type="entry name" value="Ferlin_B-domain"/>
</dbReference>
<feature type="coiled-coil region" evidence="6">
    <location>
        <begin position="235"/>
        <end position="262"/>
    </location>
</feature>
<dbReference type="InterPro" id="IPR012560">
    <property type="entry name" value="Ferlin_A-domain"/>
</dbReference>
<dbReference type="Pfam" id="PF08165">
    <property type="entry name" value="FerA"/>
    <property type="match status" value="1"/>
</dbReference>
<feature type="domain" description="Ferlin B-domain" evidence="9">
    <location>
        <begin position="280"/>
        <end position="354"/>
    </location>
</feature>
<comment type="subcellular location">
    <subcellularLocation>
        <location evidence="1">Membrane</location>
    </subcellularLocation>
</comment>
<reference evidence="10 11" key="2">
    <citation type="submission" date="2018-11" db="EMBL/GenBank/DDBJ databases">
        <authorList>
            <consortium name="Pathogen Informatics"/>
        </authorList>
    </citation>
    <scope>NUCLEOTIDE SEQUENCE [LARGE SCALE GENOMIC DNA]</scope>
</reference>
<evidence type="ECO:0000313" key="12">
    <source>
        <dbReference type="WBParaSite" id="TTAC_0000272201-mRNA-1"/>
    </source>
</evidence>
<evidence type="ECO:0000256" key="5">
    <source>
        <dbReference type="ARBA" id="ARBA00023136"/>
    </source>
</evidence>
<dbReference type="OrthoDB" id="10059618at2759"/>
<dbReference type="EMBL" id="UYWX01001411">
    <property type="protein sequence ID" value="VDM20949.1"/>
    <property type="molecule type" value="Genomic_DNA"/>
</dbReference>
<dbReference type="Proteomes" id="UP000274429">
    <property type="component" value="Unassembled WGS sequence"/>
</dbReference>
<dbReference type="PANTHER" id="PTHR12546:SF33">
    <property type="entry name" value="SPERM VESICLE FUSION PROTEIN FER-1"/>
    <property type="match status" value="1"/>
</dbReference>
<dbReference type="Pfam" id="PF08150">
    <property type="entry name" value="FerB"/>
    <property type="match status" value="1"/>
</dbReference>
<dbReference type="GO" id="GO:0016020">
    <property type="term" value="C:membrane"/>
    <property type="evidence" value="ECO:0007669"/>
    <property type="project" value="UniProtKB-SubCell"/>
</dbReference>
<evidence type="ECO:0000256" key="2">
    <source>
        <dbReference type="ARBA" id="ARBA00022692"/>
    </source>
</evidence>
<accession>A0A0R3WPN2</accession>
<protein>
    <submittedName>
        <fullName evidence="12">Myoferlin</fullName>
    </submittedName>
</protein>
<evidence type="ECO:0000259" key="7">
    <source>
        <dbReference type="SMART" id="SM00693"/>
    </source>
</evidence>
<keyword evidence="2" id="KW-0812">Transmembrane</keyword>
<evidence type="ECO:0000256" key="4">
    <source>
        <dbReference type="ARBA" id="ARBA00022989"/>
    </source>
</evidence>
<dbReference type="SMART" id="SM01200">
    <property type="entry name" value="FerA"/>
    <property type="match status" value="1"/>
</dbReference>
<sequence>MPHHGFLPTFGPSFINLYGSPREFSDGPDKFEALNLAKGEGCAYRGRVLCEVQTELLDEMQQSGVTPMSEDMKVHVNKYMRRRKYVLHAAFFHANMISIDDAPIEFEVSIGNYGNNLDETVPPCASTTPPTNAVFDGCYYNFLPWGDTKPCTVVECQWEDISFRLYAVNMITRIADNLEYGLENIEVSMKVDLAEEDLASTVIATLDQFIMDCQTPLPEWTEGCTPVNNLDQKLMKLRHDDLEQLKAQAVKLREEATSAEDVVKELKVYLETLRKIFVEPQNSMPDVVIWMIASEKRIAYFRIPAYDLLFSENQMYRGRYCGEVRTIMLKVRKDLTSLLHTLHCSLATSLTLMCTSIQYENEAQIVGKWSSRRPPLTRPNYTDCTGHLETPKENFIPPLGWKWEGDWYISPEFSLMFKKDTGATSFMEDVFYNEKRTPISGWEKASLAYTDAQGYEKPSPDETELPSGWVWEDDAWKVDFNRPCDEEGNYT</sequence>
<keyword evidence="6" id="KW-0175">Coiled coil</keyword>
<feature type="domain" description="Ferlin A-domain" evidence="8">
    <location>
        <begin position="187"/>
        <end position="253"/>
    </location>
</feature>
<gene>
    <name evidence="10" type="ORF">TTAC_LOCUS2707</name>
</gene>
<keyword evidence="11" id="KW-1185">Reference proteome</keyword>
<feature type="domain" description="Peroxin/Ferlin" evidence="7">
    <location>
        <begin position="423"/>
        <end position="479"/>
    </location>
</feature>
<keyword evidence="4" id="KW-1133">Transmembrane helix</keyword>